<gene>
    <name evidence="1" type="ORF">O0236_000945</name>
</gene>
<keyword evidence="2" id="KW-1185">Reference proteome</keyword>
<evidence type="ECO:0000313" key="1">
    <source>
        <dbReference type="EMBL" id="XFD39906.1"/>
    </source>
</evidence>
<reference evidence="1" key="1">
    <citation type="submission" date="2024-08" db="EMBL/GenBank/DDBJ databases">
        <title>Lentilactobacillus sp. nov., isolated from tree bark.</title>
        <authorList>
            <person name="Phuengjayaem S."/>
            <person name="Tanasupawat S."/>
        </authorList>
    </citation>
    <scope>NUCLEOTIDE SEQUENCE</scope>
    <source>
        <strain evidence="1">SPB1-3</strain>
    </source>
</reference>
<protein>
    <submittedName>
        <fullName evidence="1">2,3-butanediol dehydrogenase</fullName>
    </submittedName>
</protein>
<proteinExistence type="predicted"/>
<dbReference type="EMBL" id="CP168151">
    <property type="protein sequence ID" value="XFD39906.1"/>
    <property type="molecule type" value="Genomic_DNA"/>
</dbReference>
<sequence>MKAAVWHGVKDIRVEDVELKPHKDNEVVIKVAWAGICGSDLHEYLEGPVFIPVDHTDELTGGHAPLTMGHEFSGVIQEVGPDVTKFKVGDHVSVNPTITHHDTPDDIDVYDGYSFIGLSNDGGFTALVNVPEENLYSLPKDFPLELAATIEPTAVAVQAVKEGNLKFGETVAIFGAGPIGVLVAAAAKAAGATKIISIDLSEVRLDKAKEMGATDVINPANEDAIQKIHEIVPNGVDVSFEVAGVQPTFEQAIDATKARGKMVIVSIFAHPIQFDPMQLMNSGVQITTTIAYSMKTFQQTVDLVTSGQINVKPVITKHIDLDDIVEDGFEALTSDKSQAKILIDLEKEQA</sequence>
<name>A0ACD5DFH7_9LACO</name>
<accession>A0ACD5DFH7</accession>
<dbReference type="Proteomes" id="UP001149860">
    <property type="component" value="Chromosome"/>
</dbReference>
<evidence type="ECO:0000313" key="2">
    <source>
        <dbReference type="Proteomes" id="UP001149860"/>
    </source>
</evidence>
<organism evidence="1 2">
    <name type="scientific">Lentilactobacillus terminaliae</name>
    <dbReference type="NCBI Taxonomy" id="3003483"/>
    <lineage>
        <taxon>Bacteria</taxon>
        <taxon>Bacillati</taxon>
        <taxon>Bacillota</taxon>
        <taxon>Bacilli</taxon>
        <taxon>Lactobacillales</taxon>
        <taxon>Lactobacillaceae</taxon>
        <taxon>Lentilactobacillus</taxon>
    </lineage>
</organism>